<sequence length="65" mass="7388">MHPMPNVHCLRQAQPSRIPTATSMHPPNPGRATAFFRFLSQVKSRSGRRRKQTNSGSTTTRYRPP</sequence>
<gene>
    <name evidence="2" type="ORF">K452DRAFT_285885</name>
</gene>
<feature type="region of interest" description="Disordered" evidence="1">
    <location>
        <begin position="1"/>
        <end position="65"/>
    </location>
</feature>
<evidence type="ECO:0000313" key="2">
    <source>
        <dbReference type="EMBL" id="KAF2143848.1"/>
    </source>
</evidence>
<organism evidence="2 3">
    <name type="scientific">Aplosporella prunicola CBS 121167</name>
    <dbReference type="NCBI Taxonomy" id="1176127"/>
    <lineage>
        <taxon>Eukaryota</taxon>
        <taxon>Fungi</taxon>
        <taxon>Dikarya</taxon>
        <taxon>Ascomycota</taxon>
        <taxon>Pezizomycotina</taxon>
        <taxon>Dothideomycetes</taxon>
        <taxon>Dothideomycetes incertae sedis</taxon>
        <taxon>Botryosphaeriales</taxon>
        <taxon>Aplosporellaceae</taxon>
        <taxon>Aplosporella</taxon>
    </lineage>
</organism>
<reference evidence="2" key="1">
    <citation type="journal article" date="2020" name="Stud. Mycol.">
        <title>101 Dothideomycetes genomes: a test case for predicting lifestyles and emergence of pathogens.</title>
        <authorList>
            <person name="Haridas S."/>
            <person name="Albert R."/>
            <person name="Binder M."/>
            <person name="Bloem J."/>
            <person name="Labutti K."/>
            <person name="Salamov A."/>
            <person name="Andreopoulos B."/>
            <person name="Baker S."/>
            <person name="Barry K."/>
            <person name="Bills G."/>
            <person name="Bluhm B."/>
            <person name="Cannon C."/>
            <person name="Castanera R."/>
            <person name="Culley D."/>
            <person name="Daum C."/>
            <person name="Ezra D."/>
            <person name="Gonzalez J."/>
            <person name="Henrissat B."/>
            <person name="Kuo A."/>
            <person name="Liang C."/>
            <person name="Lipzen A."/>
            <person name="Lutzoni F."/>
            <person name="Magnuson J."/>
            <person name="Mondo S."/>
            <person name="Nolan M."/>
            <person name="Ohm R."/>
            <person name="Pangilinan J."/>
            <person name="Park H.-J."/>
            <person name="Ramirez L."/>
            <person name="Alfaro M."/>
            <person name="Sun H."/>
            <person name="Tritt A."/>
            <person name="Yoshinaga Y."/>
            <person name="Zwiers L.-H."/>
            <person name="Turgeon B."/>
            <person name="Goodwin S."/>
            <person name="Spatafora J."/>
            <person name="Crous P."/>
            <person name="Grigoriev I."/>
        </authorList>
    </citation>
    <scope>NUCLEOTIDE SEQUENCE</scope>
    <source>
        <strain evidence="2">CBS 121167</strain>
    </source>
</reference>
<feature type="compositionally biased region" description="Polar residues" evidence="1">
    <location>
        <begin position="53"/>
        <end position="65"/>
    </location>
</feature>
<evidence type="ECO:0000313" key="3">
    <source>
        <dbReference type="Proteomes" id="UP000799438"/>
    </source>
</evidence>
<evidence type="ECO:0000256" key="1">
    <source>
        <dbReference type="SAM" id="MobiDB-lite"/>
    </source>
</evidence>
<keyword evidence="3" id="KW-1185">Reference proteome</keyword>
<accession>A0A6A6BJP3</accession>
<protein>
    <submittedName>
        <fullName evidence="2">Uncharacterized protein</fullName>
    </submittedName>
</protein>
<feature type="compositionally biased region" description="Polar residues" evidence="1">
    <location>
        <begin position="13"/>
        <end position="25"/>
    </location>
</feature>
<dbReference type="EMBL" id="ML995481">
    <property type="protein sequence ID" value="KAF2143848.1"/>
    <property type="molecule type" value="Genomic_DNA"/>
</dbReference>
<proteinExistence type="predicted"/>
<dbReference type="RefSeq" id="XP_033399560.1">
    <property type="nucleotide sequence ID" value="XM_033540181.1"/>
</dbReference>
<dbReference type="Proteomes" id="UP000799438">
    <property type="component" value="Unassembled WGS sequence"/>
</dbReference>
<dbReference type="GeneID" id="54297677"/>
<name>A0A6A6BJP3_9PEZI</name>
<dbReference type="AlphaFoldDB" id="A0A6A6BJP3"/>